<dbReference type="Proteomes" id="UP001156666">
    <property type="component" value="Unassembled WGS sequence"/>
</dbReference>
<proteinExistence type="predicted"/>
<evidence type="ECO:0008006" key="3">
    <source>
        <dbReference type="Google" id="ProtNLM"/>
    </source>
</evidence>
<dbReference type="AlphaFoldDB" id="A0AA37WG48"/>
<dbReference type="EMBL" id="BSOH01000014">
    <property type="protein sequence ID" value="GLR17670.1"/>
    <property type="molecule type" value="Genomic_DNA"/>
</dbReference>
<organism evidence="1 2">
    <name type="scientific">Portibacter lacus</name>
    <dbReference type="NCBI Taxonomy" id="1099794"/>
    <lineage>
        <taxon>Bacteria</taxon>
        <taxon>Pseudomonadati</taxon>
        <taxon>Bacteroidota</taxon>
        <taxon>Saprospiria</taxon>
        <taxon>Saprospirales</taxon>
        <taxon>Haliscomenobacteraceae</taxon>
        <taxon>Portibacter</taxon>
    </lineage>
</organism>
<reference evidence="1" key="2">
    <citation type="submission" date="2023-01" db="EMBL/GenBank/DDBJ databases">
        <title>Draft genome sequence of Portibacter lacus strain NBRC 108769.</title>
        <authorList>
            <person name="Sun Q."/>
            <person name="Mori K."/>
        </authorList>
    </citation>
    <scope>NUCLEOTIDE SEQUENCE</scope>
    <source>
        <strain evidence="1">NBRC 108769</strain>
    </source>
</reference>
<sequence>MTMKKQLTFYFLFLFISGLYAQPGVEFHLGGSNFLGWSMNGSYKLIIIDELDLSITPSLGVGSMIFPEYGLDAIVHTGVDLQYKKWGIGGEISHFFANPFLTDSHINEFIALLVYPNVSYLMQFKNHVFLEFSVGVYFAYENRNAFIANGPRYQFAGDVIPGVGITFGYRFR</sequence>
<accession>A0AA37WG48</accession>
<evidence type="ECO:0000313" key="2">
    <source>
        <dbReference type="Proteomes" id="UP001156666"/>
    </source>
</evidence>
<name>A0AA37WG48_9BACT</name>
<keyword evidence="2" id="KW-1185">Reference proteome</keyword>
<evidence type="ECO:0000313" key="1">
    <source>
        <dbReference type="EMBL" id="GLR17670.1"/>
    </source>
</evidence>
<reference evidence="1" key="1">
    <citation type="journal article" date="2014" name="Int. J. Syst. Evol. Microbiol.">
        <title>Complete genome sequence of Corynebacterium casei LMG S-19264T (=DSM 44701T), isolated from a smear-ripened cheese.</title>
        <authorList>
            <consortium name="US DOE Joint Genome Institute (JGI-PGF)"/>
            <person name="Walter F."/>
            <person name="Albersmeier A."/>
            <person name="Kalinowski J."/>
            <person name="Ruckert C."/>
        </authorList>
    </citation>
    <scope>NUCLEOTIDE SEQUENCE</scope>
    <source>
        <strain evidence="1">NBRC 108769</strain>
    </source>
</reference>
<comment type="caution">
    <text evidence="1">The sequence shown here is derived from an EMBL/GenBank/DDBJ whole genome shotgun (WGS) entry which is preliminary data.</text>
</comment>
<protein>
    <recommendedName>
        <fullName evidence="3">DUF3575 domain-containing protein</fullName>
    </recommendedName>
</protein>
<gene>
    <name evidence="1" type="ORF">GCM10007940_22850</name>
</gene>